<reference evidence="2" key="1">
    <citation type="journal article" date="2023" name="Science">
        <title>Genome structures resolve the early diversification of teleost fishes.</title>
        <authorList>
            <person name="Parey E."/>
            <person name="Louis A."/>
            <person name="Montfort J."/>
            <person name="Bouchez O."/>
            <person name="Roques C."/>
            <person name="Iampietro C."/>
            <person name="Lluch J."/>
            <person name="Castinel A."/>
            <person name="Donnadieu C."/>
            <person name="Desvignes T."/>
            <person name="Floi Bucao C."/>
            <person name="Jouanno E."/>
            <person name="Wen M."/>
            <person name="Mejri S."/>
            <person name="Dirks R."/>
            <person name="Jansen H."/>
            <person name="Henkel C."/>
            <person name="Chen W.J."/>
            <person name="Zahm M."/>
            <person name="Cabau C."/>
            <person name="Klopp C."/>
            <person name="Thompson A.W."/>
            <person name="Robinson-Rechavi M."/>
            <person name="Braasch I."/>
            <person name="Lecointre G."/>
            <person name="Bobe J."/>
            <person name="Postlethwait J.H."/>
            <person name="Berthelot C."/>
            <person name="Roest Crollius H."/>
            <person name="Guiguen Y."/>
        </authorList>
    </citation>
    <scope>NUCLEOTIDE SEQUENCE</scope>
    <source>
        <strain evidence="2">WJC10195</strain>
    </source>
</reference>
<sequence>MMRPLDREISCPDLPAGSGLGLQVRKGLGDRLCRASELRTVTGAVPDVITDDGATQAAPFLDGLSGLAEEKGSSKAEGEVRG</sequence>
<evidence type="ECO:0000313" key="3">
    <source>
        <dbReference type="Proteomes" id="UP001152622"/>
    </source>
</evidence>
<proteinExistence type="predicted"/>
<organism evidence="2 3">
    <name type="scientific">Synaphobranchus kaupii</name>
    <name type="common">Kaup's arrowtooth eel</name>
    <dbReference type="NCBI Taxonomy" id="118154"/>
    <lineage>
        <taxon>Eukaryota</taxon>
        <taxon>Metazoa</taxon>
        <taxon>Chordata</taxon>
        <taxon>Craniata</taxon>
        <taxon>Vertebrata</taxon>
        <taxon>Euteleostomi</taxon>
        <taxon>Actinopterygii</taxon>
        <taxon>Neopterygii</taxon>
        <taxon>Teleostei</taxon>
        <taxon>Anguilliformes</taxon>
        <taxon>Synaphobranchidae</taxon>
        <taxon>Synaphobranchus</taxon>
    </lineage>
</organism>
<gene>
    <name evidence="2" type="ORF">SKAU_G00346290</name>
</gene>
<feature type="compositionally biased region" description="Basic and acidic residues" evidence="1">
    <location>
        <begin position="1"/>
        <end position="10"/>
    </location>
</feature>
<name>A0A9Q1EJJ0_SYNKA</name>
<dbReference type="EMBL" id="JAINUF010000016">
    <property type="protein sequence ID" value="KAJ8339996.1"/>
    <property type="molecule type" value="Genomic_DNA"/>
</dbReference>
<dbReference type="Proteomes" id="UP001152622">
    <property type="component" value="Chromosome 16"/>
</dbReference>
<accession>A0A9Q1EJJ0</accession>
<keyword evidence="3" id="KW-1185">Reference proteome</keyword>
<dbReference type="AlphaFoldDB" id="A0A9Q1EJJ0"/>
<comment type="caution">
    <text evidence="2">The sequence shown here is derived from an EMBL/GenBank/DDBJ whole genome shotgun (WGS) entry which is preliminary data.</text>
</comment>
<evidence type="ECO:0000256" key="1">
    <source>
        <dbReference type="SAM" id="MobiDB-lite"/>
    </source>
</evidence>
<evidence type="ECO:0000313" key="2">
    <source>
        <dbReference type="EMBL" id="KAJ8339996.1"/>
    </source>
</evidence>
<feature type="region of interest" description="Disordered" evidence="1">
    <location>
        <begin position="1"/>
        <end position="20"/>
    </location>
</feature>
<protein>
    <submittedName>
        <fullName evidence="2">Uncharacterized protein</fullName>
    </submittedName>
</protein>